<dbReference type="InterPro" id="IPR050132">
    <property type="entry name" value="Gln/Glu-tRNA_Ligase"/>
</dbReference>
<dbReference type="EMBL" id="ASPP01007963">
    <property type="protein sequence ID" value="ETO26295.1"/>
    <property type="molecule type" value="Genomic_DNA"/>
</dbReference>
<feature type="domain" description="tRNA synthetases class I (E and Q) anti-codon binding" evidence="10">
    <location>
        <begin position="441"/>
        <end position="505"/>
    </location>
</feature>
<dbReference type="Pfam" id="PF20974">
    <property type="entry name" value="tRNA-synt_1c_C2"/>
    <property type="match status" value="1"/>
</dbReference>
<dbReference type="InterPro" id="IPR020061">
    <property type="entry name" value="Glu_tRNA_lig_a-bdl"/>
</dbReference>
<gene>
    <name evidence="11" type="ORF">RFI_10841</name>
</gene>
<protein>
    <submittedName>
        <fullName evidence="11">Gln-glu non-discriminatory tRNA synthetase</fullName>
    </submittedName>
</protein>
<accession>X6NIZ2</accession>
<comment type="similarity">
    <text evidence="7">Belongs to the class-I aminoacyl-tRNA synthetase family.</text>
</comment>
<dbReference type="Proteomes" id="UP000023152">
    <property type="component" value="Unassembled WGS sequence"/>
</dbReference>
<keyword evidence="6 7" id="KW-0030">Aminoacyl-tRNA synthetase</keyword>
<organism evidence="11 12">
    <name type="scientific">Reticulomyxa filosa</name>
    <dbReference type="NCBI Taxonomy" id="46433"/>
    <lineage>
        <taxon>Eukaryota</taxon>
        <taxon>Sar</taxon>
        <taxon>Rhizaria</taxon>
        <taxon>Retaria</taxon>
        <taxon>Foraminifera</taxon>
        <taxon>Monothalamids</taxon>
        <taxon>Reticulomyxidae</taxon>
        <taxon>Reticulomyxa</taxon>
    </lineage>
</organism>
<dbReference type="InterPro" id="IPR049437">
    <property type="entry name" value="tRNA-synt_1c_C2"/>
</dbReference>
<dbReference type="SUPFAM" id="SSF50715">
    <property type="entry name" value="Ribosomal protein L25-like"/>
    <property type="match status" value="1"/>
</dbReference>
<dbReference type="GO" id="GO:0005829">
    <property type="term" value="C:cytosol"/>
    <property type="evidence" value="ECO:0007669"/>
    <property type="project" value="TreeGrafter"/>
</dbReference>
<feature type="domain" description="Glutamyl/glutaminyl-tRNA synthetase class Ib catalytic" evidence="8">
    <location>
        <begin position="249"/>
        <end position="328"/>
    </location>
</feature>
<dbReference type="AlphaFoldDB" id="X6NIZ2"/>
<proteinExistence type="inferred from homology"/>
<dbReference type="PROSITE" id="PS00178">
    <property type="entry name" value="AA_TRNA_LIGASE_I"/>
    <property type="match status" value="1"/>
</dbReference>
<dbReference type="InterPro" id="IPR020058">
    <property type="entry name" value="Glu/Gln-tRNA-synth_Ib_cat-dom"/>
</dbReference>
<evidence type="ECO:0000256" key="7">
    <source>
        <dbReference type="RuleBase" id="RU363037"/>
    </source>
</evidence>
<dbReference type="Gene3D" id="3.90.800.10">
    <property type="entry name" value="Glutamyl-tRNA Synthetase, Domain 3"/>
    <property type="match status" value="1"/>
</dbReference>
<dbReference type="InterPro" id="IPR020059">
    <property type="entry name" value="Glu/Gln-tRNA-synth_Ib_codon-bd"/>
</dbReference>
<dbReference type="Pfam" id="PF03950">
    <property type="entry name" value="tRNA-synt_1c_C"/>
    <property type="match status" value="1"/>
</dbReference>
<keyword evidence="2 7" id="KW-0436">Ligase</keyword>
<dbReference type="PANTHER" id="PTHR43097:SF5">
    <property type="entry name" value="GLUTAMATE--TRNA LIGASE"/>
    <property type="match status" value="1"/>
</dbReference>
<evidence type="ECO:0000256" key="2">
    <source>
        <dbReference type="ARBA" id="ARBA00022598"/>
    </source>
</evidence>
<dbReference type="GO" id="GO:0005524">
    <property type="term" value="F:ATP binding"/>
    <property type="evidence" value="ECO:0007669"/>
    <property type="project" value="UniProtKB-KW"/>
</dbReference>
<dbReference type="InterPro" id="IPR001412">
    <property type="entry name" value="aa-tRNA-synth_I_CS"/>
</dbReference>
<keyword evidence="5 7" id="KW-0648">Protein biosynthesis</keyword>
<keyword evidence="3 7" id="KW-0547">Nucleotide-binding</keyword>
<dbReference type="GO" id="GO:0017102">
    <property type="term" value="C:methionyl glutamyl tRNA synthetase complex"/>
    <property type="evidence" value="ECO:0007669"/>
    <property type="project" value="TreeGrafter"/>
</dbReference>
<dbReference type="SUPFAM" id="SSF52374">
    <property type="entry name" value="Nucleotidylyl transferase"/>
    <property type="match status" value="1"/>
</dbReference>
<evidence type="ECO:0000259" key="10">
    <source>
        <dbReference type="Pfam" id="PF20974"/>
    </source>
</evidence>
<dbReference type="Gene3D" id="3.40.50.620">
    <property type="entry name" value="HUPs"/>
    <property type="match status" value="1"/>
</dbReference>
<dbReference type="FunFam" id="1.10.1160.10:FF:000001">
    <property type="entry name" value="Glutamine--tRNA ligase"/>
    <property type="match status" value="1"/>
</dbReference>
<feature type="domain" description="Glutamyl/glutaminyl-tRNA synthetase class Ib anti-codon binding" evidence="9">
    <location>
        <begin position="331"/>
        <end position="416"/>
    </location>
</feature>
<dbReference type="InterPro" id="IPR011035">
    <property type="entry name" value="Ribosomal_bL25/Gln-tRNA_synth"/>
</dbReference>
<evidence type="ECO:0000313" key="12">
    <source>
        <dbReference type="Proteomes" id="UP000023152"/>
    </source>
</evidence>
<comment type="caution">
    <text evidence="11">The sequence shown here is derived from an EMBL/GenBank/DDBJ whole genome shotgun (WGS) entry which is preliminary data.</text>
</comment>
<dbReference type="Gene3D" id="1.10.1160.10">
    <property type="entry name" value="Glutamyl-trna Synthetase, Domain 2"/>
    <property type="match status" value="1"/>
</dbReference>
<evidence type="ECO:0000313" key="11">
    <source>
        <dbReference type="EMBL" id="ETO26295.1"/>
    </source>
</evidence>
<reference evidence="11 12" key="1">
    <citation type="journal article" date="2013" name="Curr. Biol.">
        <title>The Genome of the Foraminiferan Reticulomyxa filosa.</title>
        <authorList>
            <person name="Glockner G."/>
            <person name="Hulsmann N."/>
            <person name="Schleicher M."/>
            <person name="Noegel A.A."/>
            <person name="Eichinger L."/>
            <person name="Gallinger C."/>
            <person name="Pawlowski J."/>
            <person name="Sierra R."/>
            <person name="Euteneuer U."/>
            <person name="Pillet L."/>
            <person name="Moustafa A."/>
            <person name="Platzer M."/>
            <person name="Groth M."/>
            <person name="Szafranski K."/>
            <person name="Schliwa M."/>
        </authorList>
    </citation>
    <scope>NUCLEOTIDE SEQUENCE [LARGE SCALE GENOMIC DNA]</scope>
</reference>
<dbReference type="InterPro" id="IPR014729">
    <property type="entry name" value="Rossmann-like_a/b/a_fold"/>
</dbReference>
<dbReference type="InterPro" id="IPR000924">
    <property type="entry name" value="Glu/Gln-tRNA-synth"/>
</dbReference>
<evidence type="ECO:0000256" key="1">
    <source>
        <dbReference type="ARBA" id="ARBA00022490"/>
    </source>
</evidence>
<dbReference type="GO" id="GO:0006424">
    <property type="term" value="P:glutamyl-tRNA aminoacylation"/>
    <property type="evidence" value="ECO:0007669"/>
    <property type="project" value="TreeGrafter"/>
</dbReference>
<dbReference type="Pfam" id="PF00749">
    <property type="entry name" value="tRNA-synt_1c"/>
    <property type="match status" value="3"/>
</dbReference>
<dbReference type="Gene3D" id="2.40.240.10">
    <property type="entry name" value="Ribosomal Protein L25, Chain P"/>
    <property type="match status" value="1"/>
</dbReference>
<dbReference type="InterPro" id="IPR020056">
    <property type="entry name" value="Rbsml_bL25/Gln-tRNA_synth_N"/>
</dbReference>
<feature type="domain" description="Glutamyl/glutaminyl-tRNA synthetase class Ib catalytic" evidence="8">
    <location>
        <begin position="130"/>
        <end position="200"/>
    </location>
</feature>
<dbReference type="OMA" id="CPVVDSH"/>
<evidence type="ECO:0000256" key="3">
    <source>
        <dbReference type="ARBA" id="ARBA00022741"/>
    </source>
</evidence>
<keyword evidence="1" id="KW-0963">Cytoplasm</keyword>
<evidence type="ECO:0000256" key="6">
    <source>
        <dbReference type="ARBA" id="ARBA00023146"/>
    </source>
</evidence>
<evidence type="ECO:0000256" key="4">
    <source>
        <dbReference type="ARBA" id="ARBA00022840"/>
    </source>
</evidence>
<evidence type="ECO:0000259" key="8">
    <source>
        <dbReference type="Pfam" id="PF00749"/>
    </source>
</evidence>
<sequence length="544" mass="63040">MGRVVTRFPPEPSGYLHIGHAKAVLLNWEVSRRFNGRFLLRFDDTNPSKEKAEFEESILRDLKLLGVTPDSCSHTSDYFAYYIQVCTRIIEEGKAYCDKTPQEKVFFPICNIKLVKKHILNTICLLCVIMSEQRLHKQTNEYRVQPIAENLRLWKEMQEGTPEGQQCIVRMKMDMTSDNGTLRDPTMFRVNVDVPHHRTGFVHFFFLLLLTMRNCEQQQQHVIQINIDHQIDKLTDANSKPIQHTILLVRYRQEFTRTELSKRKLSALIDQGKVKGWNDPRLPTIQGIMRRGLQLEALREFVRDQAMTQRNNKQEWDKLWTYNKKILDPIAGRYYCVSAENKVLVEITNIKENTGVSVQLHPQNPSRGTKVLHVAKEVFIEQFDADLVRKDLDKGKKQFILMSVGVVSIDEIVFSPSHPDHIEKLRVTHLPEEKNFKDKLKVTWVVNSENMVWVKLVELDYLFTADGEPVDQTWFETLAIAEPSISLLSRGDVIQFMKRGFFIVDKPYLGRREDPGVLIFVPDGKAKAMSALSEATNKVEISTK</sequence>
<dbReference type="OrthoDB" id="10250478at2759"/>
<dbReference type="PANTHER" id="PTHR43097">
    <property type="entry name" value="GLUTAMINE-TRNA LIGASE"/>
    <property type="match status" value="1"/>
</dbReference>
<evidence type="ECO:0000256" key="5">
    <source>
        <dbReference type="ARBA" id="ARBA00022917"/>
    </source>
</evidence>
<keyword evidence="12" id="KW-1185">Reference proteome</keyword>
<feature type="domain" description="Glutamyl/glutaminyl-tRNA synthetase class Ib catalytic" evidence="8">
    <location>
        <begin position="4"/>
        <end position="104"/>
    </location>
</feature>
<dbReference type="GO" id="GO:0004818">
    <property type="term" value="F:glutamate-tRNA ligase activity"/>
    <property type="evidence" value="ECO:0007669"/>
    <property type="project" value="TreeGrafter"/>
</dbReference>
<name>X6NIZ2_RETFI</name>
<evidence type="ECO:0000259" key="9">
    <source>
        <dbReference type="Pfam" id="PF03950"/>
    </source>
</evidence>
<keyword evidence="4 7" id="KW-0067">ATP-binding</keyword>
<dbReference type="PRINTS" id="PR00987">
    <property type="entry name" value="TRNASYNTHGLU"/>
</dbReference>